<feature type="region of interest" description="Disordered" evidence="9">
    <location>
        <begin position="190"/>
        <end position="216"/>
    </location>
</feature>
<dbReference type="PANTHER" id="PTHR31586:SF1">
    <property type="entry name" value="CYTOCHROME C OXIDASE ASSEMBLY PROTEIN COX20, MITOCHONDRIAL"/>
    <property type="match status" value="1"/>
</dbReference>
<gene>
    <name evidence="10" type="ORF">ALTATR162_LOCUS2266</name>
</gene>
<dbReference type="GO" id="GO:0005743">
    <property type="term" value="C:mitochondrial inner membrane"/>
    <property type="evidence" value="ECO:0007669"/>
    <property type="project" value="UniProtKB-SubCell"/>
</dbReference>
<evidence type="ECO:0000256" key="5">
    <source>
        <dbReference type="ARBA" id="ARBA00022792"/>
    </source>
</evidence>
<reference evidence="10" key="1">
    <citation type="submission" date="2021-05" db="EMBL/GenBank/DDBJ databases">
        <authorList>
            <person name="Stam R."/>
        </authorList>
    </citation>
    <scope>NUCLEOTIDE SEQUENCE</scope>
    <source>
        <strain evidence="10">CS162</strain>
    </source>
</reference>
<feature type="region of interest" description="Disordered" evidence="9">
    <location>
        <begin position="138"/>
        <end position="160"/>
    </location>
</feature>
<comment type="similarity">
    <text evidence="2">Belongs to the COX20 family.</text>
</comment>
<evidence type="ECO:0000313" key="10">
    <source>
        <dbReference type="EMBL" id="CAG5148909.1"/>
    </source>
</evidence>
<dbReference type="GO" id="GO:0033617">
    <property type="term" value="P:mitochondrial respiratory chain complex IV assembly"/>
    <property type="evidence" value="ECO:0007669"/>
    <property type="project" value="InterPro"/>
</dbReference>
<dbReference type="PANTHER" id="PTHR31586">
    <property type="entry name" value="CYTOCHROME C OXIDASE PROTEIN 20"/>
    <property type="match status" value="1"/>
</dbReference>
<keyword evidence="7" id="KW-0496">Mitochondrion</keyword>
<dbReference type="InterPro" id="IPR022533">
    <property type="entry name" value="Cox20"/>
</dbReference>
<protein>
    <recommendedName>
        <fullName evidence="3">Cytochrome c oxidase assembly protein COX20, mitochondrial</fullName>
    </recommendedName>
</protein>
<keyword evidence="5" id="KW-0999">Mitochondrion inner membrane</keyword>
<keyword evidence="11" id="KW-1185">Reference proteome</keyword>
<dbReference type="EMBL" id="CAJRGZ010000015">
    <property type="protein sequence ID" value="CAG5148909.1"/>
    <property type="molecule type" value="Genomic_DNA"/>
</dbReference>
<dbReference type="OrthoDB" id="310217at2759"/>
<dbReference type="Proteomes" id="UP000676310">
    <property type="component" value="Unassembled WGS sequence"/>
</dbReference>
<name>A0A8J2MX59_9PLEO</name>
<evidence type="ECO:0000256" key="6">
    <source>
        <dbReference type="ARBA" id="ARBA00022989"/>
    </source>
</evidence>
<evidence type="ECO:0000256" key="8">
    <source>
        <dbReference type="ARBA" id="ARBA00023136"/>
    </source>
</evidence>
<evidence type="ECO:0000256" key="7">
    <source>
        <dbReference type="ARBA" id="ARBA00023128"/>
    </source>
</evidence>
<keyword evidence="4" id="KW-0812">Transmembrane</keyword>
<dbReference type="RefSeq" id="XP_043165805.1">
    <property type="nucleotide sequence ID" value="XM_043309870.1"/>
</dbReference>
<proteinExistence type="inferred from homology"/>
<dbReference type="SUPFAM" id="SSF56112">
    <property type="entry name" value="Protein kinase-like (PK-like)"/>
    <property type="match status" value="1"/>
</dbReference>
<dbReference type="AlphaFoldDB" id="A0A8J2MX59"/>
<feature type="region of interest" description="Disordered" evidence="9">
    <location>
        <begin position="1"/>
        <end position="36"/>
    </location>
</feature>
<evidence type="ECO:0000313" key="11">
    <source>
        <dbReference type="Proteomes" id="UP000676310"/>
    </source>
</evidence>
<sequence>MADDTRNTVDLNALPPKPRAPANTMPGGTAHTAGGDKTSDGGITYIDAVRSLGPEYYLNFHKRPCVRDSQLQGLAAGFAGGSLAAIIGKPVITASNWAVATWCGVSVVSYQVCQYYRSKEKAGIKQAQELMEKKRATIEAKKEARRRAREEQDRLEAERRAEEERRKSWSYWYQKNVKFWYWPGLSSHTNTSNAPMPKRKATTAVGAGHRTKRSKTQSLLWKPNTWKVKRFITTNILLLVSRTNAKALLVKKLHDLDPEDEEENEQPPEIATLTRLPDCNRVVKPISYNHADPDPDHSTALFQHYLLGDIQQWKRQHQALAFIQGNIDLNRDERGCMIHRDIKPKNILVIDHLAAVPFTDVWALGACMRFLATGKAPIENGDAYTARRYRDNNNQHPAPAQVYDYQNRYYDAHDPRRAIPINLSKDQLHQRGLSLSTEEKRAQGIGPEYHQYSDELNGWIMQSLSRASSR</sequence>
<keyword evidence="8" id="KW-0472">Membrane</keyword>
<evidence type="ECO:0000256" key="3">
    <source>
        <dbReference type="ARBA" id="ARBA00017689"/>
    </source>
</evidence>
<dbReference type="InterPro" id="IPR011009">
    <property type="entry name" value="Kinase-like_dom_sf"/>
</dbReference>
<organism evidence="10 11">
    <name type="scientific">Alternaria atra</name>
    <dbReference type="NCBI Taxonomy" id="119953"/>
    <lineage>
        <taxon>Eukaryota</taxon>
        <taxon>Fungi</taxon>
        <taxon>Dikarya</taxon>
        <taxon>Ascomycota</taxon>
        <taxon>Pezizomycotina</taxon>
        <taxon>Dothideomycetes</taxon>
        <taxon>Pleosporomycetidae</taxon>
        <taxon>Pleosporales</taxon>
        <taxon>Pleosporineae</taxon>
        <taxon>Pleosporaceae</taxon>
        <taxon>Alternaria</taxon>
        <taxon>Alternaria sect. Ulocladioides</taxon>
    </lineage>
</organism>
<dbReference type="Gene3D" id="1.10.510.10">
    <property type="entry name" value="Transferase(Phosphotransferase) domain 1"/>
    <property type="match status" value="1"/>
</dbReference>
<dbReference type="GeneID" id="67013692"/>
<evidence type="ECO:0000256" key="4">
    <source>
        <dbReference type="ARBA" id="ARBA00022692"/>
    </source>
</evidence>
<evidence type="ECO:0000256" key="1">
    <source>
        <dbReference type="ARBA" id="ARBA00004273"/>
    </source>
</evidence>
<comment type="subcellular location">
    <subcellularLocation>
        <location evidence="1">Mitochondrion inner membrane</location>
    </subcellularLocation>
</comment>
<keyword evidence="6" id="KW-1133">Transmembrane helix</keyword>
<accession>A0A8J2MX59</accession>
<comment type="caution">
    <text evidence="10">The sequence shown here is derived from an EMBL/GenBank/DDBJ whole genome shotgun (WGS) entry which is preliminary data.</text>
</comment>
<dbReference type="Pfam" id="PF12597">
    <property type="entry name" value="Cox20"/>
    <property type="match status" value="1"/>
</dbReference>
<evidence type="ECO:0000256" key="9">
    <source>
        <dbReference type="SAM" id="MobiDB-lite"/>
    </source>
</evidence>
<evidence type="ECO:0000256" key="2">
    <source>
        <dbReference type="ARBA" id="ARBA00009575"/>
    </source>
</evidence>